<dbReference type="HOGENOM" id="CLU_047639_3_0_1"/>
<protein>
    <submittedName>
        <fullName evidence="4">Non-Catalytic module family EXPN protein</fullName>
    </submittedName>
</protein>
<sequence>MFAKLAVVFLAFTGASLALPTRSIEARNVGRATYYEPAGGYGACGNVLQNTDMVVALSADQYLAGANCGKQLTATHAGKSVTVTVADLCPGCAANGLDLTSAAFQQLAALGEGNIDVDWSFL</sequence>
<dbReference type="InterPro" id="IPR051477">
    <property type="entry name" value="Expansin_CellWall"/>
</dbReference>
<dbReference type="RefSeq" id="XP_003036918.1">
    <property type="nucleotide sequence ID" value="XM_003036872.1"/>
</dbReference>
<dbReference type="Proteomes" id="UP000007431">
    <property type="component" value="Unassembled WGS sequence"/>
</dbReference>
<proteinExistence type="predicted"/>
<dbReference type="VEuPathDB" id="FungiDB:SCHCODRAFT_02624359"/>
<evidence type="ECO:0000256" key="1">
    <source>
        <dbReference type="ARBA" id="ARBA00022729"/>
    </source>
</evidence>
<reference evidence="4 5" key="1">
    <citation type="journal article" date="2010" name="Nat. Biotechnol.">
        <title>Genome sequence of the model mushroom Schizophyllum commune.</title>
        <authorList>
            <person name="Ohm R.A."/>
            <person name="de Jong J.F."/>
            <person name="Lugones L.G."/>
            <person name="Aerts A."/>
            <person name="Kothe E."/>
            <person name="Stajich J.E."/>
            <person name="de Vries R.P."/>
            <person name="Record E."/>
            <person name="Levasseur A."/>
            <person name="Baker S.E."/>
            <person name="Bartholomew K.A."/>
            <person name="Coutinho P.M."/>
            <person name="Erdmann S."/>
            <person name="Fowler T.J."/>
            <person name="Gathman A.C."/>
            <person name="Lombard V."/>
            <person name="Henrissat B."/>
            <person name="Knabe N."/>
            <person name="Kuees U."/>
            <person name="Lilly W.W."/>
            <person name="Lindquist E."/>
            <person name="Lucas S."/>
            <person name="Magnuson J.K."/>
            <person name="Piumi F."/>
            <person name="Raudaskoski M."/>
            <person name="Salamov A."/>
            <person name="Schmutz J."/>
            <person name="Schwarze F.W.M.R."/>
            <person name="vanKuyk P.A."/>
            <person name="Horton J.S."/>
            <person name="Grigoriev I.V."/>
            <person name="Woesten H.A.B."/>
        </authorList>
    </citation>
    <scope>NUCLEOTIDE SEQUENCE [LARGE SCALE GENOMIC DNA]</scope>
    <source>
        <strain evidence="5">H4-8 / FGSC 9210</strain>
    </source>
</reference>
<dbReference type="STRING" id="578458.D8PLE9"/>
<dbReference type="CDD" id="cd22191">
    <property type="entry name" value="DPBB_RlpA_EXP_N-like"/>
    <property type="match status" value="1"/>
</dbReference>
<dbReference type="Gene3D" id="2.40.40.10">
    <property type="entry name" value="RlpA-like domain"/>
    <property type="match status" value="1"/>
</dbReference>
<dbReference type="InParanoid" id="D8PLE9"/>
<dbReference type="PANTHER" id="PTHR31836">
    <property type="match status" value="1"/>
</dbReference>
<dbReference type="AlphaFoldDB" id="D8PLE9"/>
<evidence type="ECO:0000256" key="2">
    <source>
        <dbReference type="SAM" id="SignalP"/>
    </source>
</evidence>
<feature type="signal peptide" evidence="2">
    <location>
        <begin position="1"/>
        <end position="18"/>
    </location>
</feature>
<dbReference type="InterPro" id="IPR036908">
    <property type="entry name" value="RlpA-like_sf"/>
</dbReference>
<evidence type="ECO:0000313" key="4">
    <source>
        <dbReference type="EMBL" id="EFJ02016.1"/>
    </source>
</evidence>
<accession>D8PLE9</accession>
<dbReference type="OMA" id="EACKEWD"/>
<feature type="domain" description="RlpA-like protein double-psi beta-barrel" evidence="3">
    <location>
        <begin position="29"/>
        <end position="118"/>
    </location>
</feature>
<keyword evidence="5" id="KW-1185">Reference proteome</keyword>
<evidence type="ECO:0000259" key="3">
    <source>
        <dbReference type="Pfam" id="PF03330"/>
    </source>
</evidence>
<gene>
    <name evidence="4" type="ORF">SCHCODRAFT_230983</name>
</gene>
<dbReference type="Pfam" id="PF03330">
    <property type="entry name" value="DPBB_1"/>
    <property type="match status" value="1"/>
</dbReference>
<keyword evidence="1 2" id="KW-0732">Signal</keyword>
<dbReference type="InterPro" id="IPR009009">
    <property type="entry name" value="RlpA-like_DPBB"/>
</dbReference>
<name>D8PLE9_SCHCM</name>
<evidence type="ECO:0000313" key="5">
    <source>
        <dbReference type="Proteomes" id="UP000007431"/>
    </source>
</evidence>
<organism evidence="5">
    <name type="scientific">Schizophyllum commune (strain H4-8 / FGSC 9210)</name>
    <name type="common">Split gill fungus</name>
    <dbReference type="NCBI Taxonomy" id="578458"/>
    <lineage>
        <taxon>Eukaryota</taxon>
        <taxon>Fungi</taxon>
        <taxon>Dikarya</taxon>
        <taxon>Basidiomycota</taxon>
        <taxon>Agaricomycotina</taxon>
        <taxon>Agaricomycetes</taxon>
        <taxon>Agaricomycetidae</taxon>
        <taxon>Agaricales</taxon>
        <taxon>Schizophyllaceae</taxon>
        <taxon>Schizophyllum</taxon>
    </lineage>
</organism>
<feature type="chain" id="PRO_5003120168" evidence="2">
    <location>
        <begin position="19"/>
        <end position="122"/>
    </location>
</feature>
<dbReference type="SUPFAM" id="SSF50685">
    <property type="entry name" value="Barwin-like endoglucanases"/>
    <property type="match status" value="1"/>
</dbReference>
<dbReference type="EMBL" id="GL377302">
    <property type="protein sequence ID" value="EFJ02016.1"/>
    <property type="molecule type" value="Genomic_DNA"/>
</dbReference>
<dbReference type="PANTHER" id="PTHR31836:SF28">
    <property type="entry name" value="SRCR DOMAIN-CONTAINING PROTEIN-RELATED"/>
    <property type="match status" value="1"/>
</dbReference>
<dbReference type="OrthoDB" id="406505at2759"/>
<dbReference type="eggNOG" id="ENOG502S6X4">
    <property type="taxonomic scope" value="Eukaryota"/>
</dbReference>
<dbReference type="KEGG" id="scm:SCHCO_02624359"/>
<dbReference type="GeneID" id="9589459"/>